<dbReference type="PANTHER" id="PTHR40761">
    <property type="entry name" value="CONSERVED INTEGRAL MEMBRANE ALANINE VALINE AND LEUCINE RICH PROTEIN-RELATED"/>
    <property type="match status" value="1"/>
</dbReference>
<dbReference type="NCBIfam" id="NF038012">
    <property type="entry name" value="DMT_1"/>
    <property type="match status" value="1"/>
</dbReference>
<dbReference type="Proteomes" id="UP001152755">
    <property type="component" value="Unassembled WGS sequence"/>
</dbReference>
<evidence type="ECO:0000256" key="1">
    <source>
        <dbReference type="SAM" id="Phobius"/>
    </source>
</evidence>
<feature type="transmembrane region" description="Helical" evidence="1">
    <location>
        <begin position="132"/>
        <end position="152"/>
    </location>
</feature>
<dbReference type="AlphaFoldDB" id="A0A9X4M7R0"/>
<feature type="transmembrane region" description="Helical" evidence="1">
    <location>
        <begin position="47"/>
        <end position="66"/>
    </location>
</feature>
<keyword evidence="1" id="KW-1133">Transmembrane helix</keyword>
<keyword evidence="3" id="KW-1185">Reference proteome</keyword>
<accession>A0A9X4M7R0</accession>
<dbReference type="EMBL" id="JANRHA010000017">
    <property type="protein sequence ID" value="MDG3016788.1"/>
    <property type="molecule type" value="Genomic_DNA"/>
</dbReference>
<dbReference type="SUPFAM" id="SSF103481">
    <property type="entry name" value="Multidrug resistance efflux transporter EmrE"/>
    <property type="match status" value="1"/>
</dbReference>
<protein>
    <submittedName>
        <fullName evidence="2">DMT family transporter</fullName>
    </submittedName>
</protein>
<feature type="transmembrane region" description="Helical" evidence="1">
    <location>
        <begin position="253"/>
        <end position="272"/>
    </location>
</feature>
<dbReference type="InterPro" id="IPR037185">
    <property type="entry name" value="EmrE-like"/>
</dbReference>
<feature type="transmembrane region" description="Helical" evidence="1">
    <location>
        <begin position="73"/>
        <end position="95"/>
    </location>
</feature>
<comment type="caution">
    <text evidence="2">The sequence shown here is derived from an EMBL/GenBank/DDBJ whole genome shotgun (WGS) entry which is preliminary data.</text>
</comment>
<proteinExistence type="predicted"/>
<keyword evidence="1" id="KW-0472">Membrane</keyword>
<evidence type="ECO:0000313" key="2">
    <source>
        <dbReference type="EMBL" id="MDG3016788.1"/>
    </source>
</evidence>
<evidence type="ECO:0000313" key="3">
    <source>
        <dbReference type="Proteomes" id="UP001152755"/>
    </source>
</evidence>
<reference evidence="2" key="1">
    <citation type="submission" date="2022-08" db="EMBL/GenBank/DDBJ databases">
        <title>Genome analysis of Corynebacteriales strain.</title>
        <authorList>
            <person name="Lee S.D."/>
        </authorList>
    </citation>
    <scope>NUCLEOTIDE SEQUENCE</scope>
    <source>
        <strain evidence="2">D3-21</strain>
    </source>
</reference>
<gene>
    <name evidence="2" type="ORF">NVS88_19735</name>
</gene>
<dbReference type="RefSeq" id="WP_277830698.1">
    <property type="nucleotide sequence ID" value="NZ_JAAIVF010000001.1"/>
</dbReference>
<feature type="transmembrane region" description="Helical" evidence="1">
    <location>
        <begin position="158"/>
        <end position="178"/>
    </location>
</feature>
<feature type="transmembrane region" description="Helical" evidence="1">
    <location>
        <begin position="190"/>
        <end position="213"/>
    </location>
</feature>
<name>A0A9X4M7R0_9ACTN</name>
<dbReference type="PANTHER" id="PTHR40761:SF1">
    <property type="entry name" value="CONSERVED INTEGRAL MEMBRANE ALANINE VALINE AND LEUCINE RICH PROTEIN-RELATED"/>
    <property type="match status" value="1"/>
</dbReference>
<organism evidence="2 3">
    <name type="scientific">Speluncibacter jeojiensis</name>
    <dbReference type="NCBI Taxonomy" id="2710754"/>
    <lineage>
        <taxon>Bacteria</taxon>
        <taxon>Bacillati</taxon>
        <taxon>Actinomycetota</taxon>
        <taxon>Actinomycetes</taxon>
        <taxon>Mycobacteriales</taxon>
        <taxon>Speluncibacteraceae</taxon>
        <taxon>Speluncibacter</taxon>
    </lineage>
</organism>
<keyword evidence="1" id="KW-0812">Transmembrane</keyword>
<sequence>MLAVLFALLASTANAIGSVLQRRGALQAPPELSMRIGLIVDLVRRPVWLFGFSALIVAFICQAVALSFGGLALVQPFVVTELPLTLVVAGIVFRTRLDRDAWLGVFCVSAGLVVVLLSLAPGESDTQRDVWAWLWTCVASVGVGVGLVAAGLSTRGGARAALFGAASGLGFGFTAALMKGALLALGDGGFAALFGSWQLYLMMIFGVLAFFMYQNAQQAGSLVASQPAVTTLDPLSSVLYGVLLFEEQVRGGWWLAPTFLGALLIAGGSVLLSRTPQVTGETPVERARAEHEAAGISVRPRPGANG</sequence>
<feature type="transmembrane region" description="Helical" evidence="1">
    <location>
        <begin position="101"/>
        <end position="120"/>
    </location>
</feature>